<sequence length="104" mass="11677">MAPPVTRSRSNDPGRMTGDAGTNTPRPPTPTPGAYPDSPEEQREEVEQSTRRDERVPYEIPVEMLTSARLIDITNRNDVINIENPETFENLFEGGPQKLSNVRK</sequence>
<evidence type="ECO:0000313" key="2">
    <source>
        <dbReference type="EMBL" id="KAJ5240289.1"/>
    </source>
</evidence>
<protein>
    <submittedName>
        <fullName evidence="2">Uncharacterized protein</fullName>
    </submittedName>
</protein>
<dbReference type="GeneID" id="83201508"/>
<feature type="region of interest" description="Disordered" evidence="1">
    <location>
        <begin position="1"/>
        <end position="56"/>
    </location>
</feature>
<evidence type="ECO:0000313" key="3">
    <source>
        <dbReference type="Proteomes" id="UP001150941"/>
    </source>
</evidence>
<proteinExistence type="predicted"/>
<dbReference type="AlphaFoldDB" id="A0A9W9P977"/>
<reference evidence="2" key="2">
    <citation type="journal article" date="2023" name="IMA Fungus">
        <title>Comparative genomic study of the Penicillium genus elucidates a diverse pangenome and 15 lateral gene transfer events.</title>
        <authorList>
            <person name="Petersen C."/>
            <person name="Sorensen T."/>
            <person name="Nielsen M.R."/>
            <person name="Sondergaard T.E."/>
            <person name="Sorensen J.L."/>
            <person name="Fitzpatrick D.A."/>
            <person name="Frisvad J.C."/>
            <person name="Nielsen K.L."/>
        </authorList>
    </citation>
    <scope>NUCLEOTIDE SEQUENCE</scope>
    <source>
        <strain evidence="2">IBT 19713</strain>
    </source>
</reference>
<feature type="compositionally biased region" description="Basic and acidic residues" evidence="1">
    <location>
        <begin position="45"/>
        <end position="56"/>
    </location>
</feature>
<accession>A0A9W9P977</accession>
<gene>
    <name evidence="2" type="ORF">N7468_004908</name>
</gene>
<comment type="caution">
    <text evidence="2">The sequence shown here is derived from an EMBL/GenBank/DDBJ whole genome shotgun (WGS) entry which is preliminary data.</text>
</comment>
<organism evidence="2 3">
    <name type="scientific">Penicillium chermesinum</name>
    <dbReference type="NCBI Taxonomy" id="63820"/>
    <lineage>
        <taxon>Eukaryota</taxon>
        <taxon>Fungi</taxon>
        <taxon>Dikarya</taxon>
        <taxon>Ascomycota</taxon>
        <taxon>Pezizomycotina</taxon>
        <taxon>Eurotiomycetes</taxon>
        <taxon>Eurotiomycetidae</taxon>
        <taxon>Eurotiales</taxon>
        <taxon>Aspergillaceae</taxon>
        <taxon>Penicillium</taxon>
    </lineage>
</organism>
<evidence type="ECO:0000256" key="1">
    <source>
        <dbReference type="SAM" id="MobiDB-lite"/>
    </source>
</evidence>
<keyword evidence="3" id="KW-1185">Reference proteome</keyword>
<dbReference type="RefSeq" id="XP_058333208.1">
    <property type="nucleotide sequence ID" value="XM_058474205.1"/>
</dbReference>
<reference evidence="2" key="1">
    <citation type="submission" date="2022-11" db="EMBL/GenBank/DDBJ databases">
        <authorList>
            <person name="Petersen C."/>
        </authorList>
    </citation>
    <scope>NUCLEOTIDE SEQUENCE</scope>
    <source>
        <strain evidence="2">IBT 19713</strain>
    </source>
</reference>
<dbReference type="Proteomes" id="UP001150941">
    <property type="component" value="Unassembled WGS sequence"/>
</dbReference>
<dbReference type="EMBL" id="JAPQKS010000003">
    <property type="protein sequence ID" value="KAJ5240289.1"/>
    <property type="molecule type" value="Genomic_DNA"/>
</dbReference>
<name>A0A9W9P977_9EURO</name>